<dbReference type="Proteomes" id="UP001164746">
    <property type="component" value="Chromosome 10"/>
</dbReference>
<dbReference type="InterPro" id="IPR039750">
    <property type="entry name" value="DRC1/DRC2"/>
</dbReference>
<accession>A0ABY7F5A7</accession>
<dbReference type="PANTHER" id="PTHR21625">
    <property type="entry name" value="NYD-SP28 PROTEIN"/>
    <property type="match status" value="1"/>
</dbReference>
<gene>
    <name evidence="2" type="ORF">MAR_031061</name>
    <name evidence="3" type="ORF">MAR_031153</name>
</gene>
<keyword evidence="4" id="KW-1185">Reference proteome</keyword>
<feature type="region of interest" description="Disordered" evidence="1">
    <location>
        <begin position="39"/>
        <end position="63"/>
    </location>
</feature>
<evidence type="ECO:0000256" key="1">
    <source>
        <dbReference type="SAM" id="MobiDB-lite"/>
    </source>
</evidence>
<sequence length="126" mass="14608">MSSSGEEEETGPTVDAVDPEERIAARRIRIQKRVEAARRAALGEDPNEKKEIKEELTKSRKQIEESRLRLTKLKQDGFDLVTNIRVAGDAREAMRRNEEEDAKRQRSQRNGNKHCSTQFLNHFMRC</sequence>
<reference evidence="3" key="1">
    <citation type="submission" date="2022-11" db="EMBL/GenBank/DDBJ databases">
        <title>Centuries of genome instability and evolution in soft-shell clam transmissible cancer (bioRxiv).</title>
        <authorList>
            <person name="Hart S.F.M."/>
            <person name="Yonemitsu M.A."/>
            <person name="Giersch R.M."/>
            <person name="Beal B.F."/>
            <person name="Arriagada G."/>
            <person name="Davis B.W."/>
            <person name="Ostrander E.A."/>
            <person name="Goff S.P."/>
            <person name="Metzger M.J."/>
        </authorList>
    </citation>
    <scope>NUCLEOTIDE SEQUENCE</scope>
    <source>
        <strain evidence="3">MELC-2E11</strain>
        <tissue evidence="3">Siphon/mantle</tissue>
    </source>
</reference>
<evidence type="ECO:0000313" key="3">
    <source>
        <dbReference type="EMBL" id="WAR16559.1"/>
    </source>
</evidence>
<feature type="region of interest" description="Disordered" evidence="1">
    <location>
        <begin position="1"/>
        <end position="20"/>
    </location>
</feature>
<dbReference type="EMBL" id="CP111021">
    <property type="protein sequence ID" value="WAR16467.1"/>
    <property type="molecule type" value="Genomic_DNA"/>
</dbReference>
<feature type="compositionally biased region" description="Basic and acidic residues" evidence="1">
    <location>
        <begin position="91"/>
        <end position="104"/>
    </location>
</feature>
<feature type="compositionally biased region" description="Acidic residues" evidence="1">
    <location>
        <begin position="1"/>
        <end position="10"/>
    </location>
</feature>
<organism evidence="3 4">
    <name type="scientific">Mya arenaria</name>
    <name type="common">Soft-shell clam</name>
    <dbReference type="NCBI Taxonomy" id="6604"/>
    <lineage>
        <taxon>Eukaryota</taxon>
        <taxon>Metazoa</taxon>
        <taxon>Spiralia</taxon>
        <taxon>Lophotrochozoa</taxon>
        <taxon>Mollusca</taxon>
        <taxon>Bivalvia</taxon>
        <taxon>Autobranchia</taxon>
        <taxon>Heteroconchia</taxon>
        <taxon>Euheterodonta</taxon>
        <taxon>Imparidentia</taxon>
        <taxon>Neoheterodontei</taxon>
        <taxon>Myida</taxon>
        <taxon>Myoidea</taxon>
        <taxon>Myidae</taxon>
        <taxon>Mya</taxon>
    </lineage>
</organism>
<protein>
    <submittedName>
        <fullName evidence="3">DRC1-like protein</fullName>
    </submittedName>
</protein>
<dbReference type="PANTHER" id="PTHR21625:SF1">
    <property type="entry name" value="DYNEIN REGULATORY COMPLEX PROTEIN 1"/>
    <property type="match status" value="1"/>
</dbReference>
<proteinExistence type="predicted"/>
<dbReference type="EMBL" id="CP111021">
    <property type="protein sequence ID" value="WAR16559.1"/>
    <property type="molecule type" value="Genomic_DNA"/>
</dbReference>
<name>A0ABY7F5A7_MYAAR</name>
<evidence type="ECO:0000313" key="4">
    <source>
        <dbReference type="Proteomes" id="UP001164746"/>
    </source>
</evidence>
<evidence type="ECO:0000313" key="2">
    <source>
        <dbReference type="EMBL" id="WAR16467.1"/>
    </source>
</evidence>
<feature type="region of interest" description="Disordered" evidence="1">
    <location>
        <begin position="91"/>
        <end position="113"/>
    </location>
</feature>